<gene>
    <name evidence="2" type="ORF">SNEC2469_LOCUS12754</name>
</gene>
<organism evidence="2 3">
    <name type="scientific">Symbiodinium necroappetens</name>
    <dbReference type="NCBI Taxonomy" id="1628268"/>
    <lineage>
        <taxon>Eukaryota</taxon>
        <taxon>Sar</taxon>
        <taxon>Alveolata</taxon>
        <taxon>Dinophyceae</taxon>
        <taxon>Suessiales</taxon>
        <taxon>Symbiodiniaceae</taxon>
        <taxon>Symbiodinium</taxon>
    </lineage>
</organism>
<dbReference type="OrthoDB" id="444314at2759"/>
<evidence type="ECO:0000313" key="2">
    <source>
        <dbReference type="EMBL" id="CAE7457565.1"/>
    </source>
</evidence>
<evidence type="ECO:0008006" key="4">
    <source>
        <dbReference type="Google" id="ProtNLM"/>
    </source>
</evidence>
<feature type="region of interest" description="Disordered" evidence="1">
    <location>
        <begin position="246"/>
        <end position="275"/>
    </location>
</feature>
<protein>
    <recommendedName>
        <fullName evidence="4">Reverse transcriptase Ty1/copia-type domain-containing protein</fullName>
    </recommendedName>
</protein>
<dbReference type="Proteomes" id="UP000601435">
    <property type="component" value="Unassembled WGS sequence"/>
</dbReference>
<sequence length="480" mass="53351">MGGNPDVEVIVDQLPKPRRKLTSKTPLEEIELRAVKRVPMDVQELATTAAQEVLDDWDGAKAAHIVNVLATAGFFEERKFGVFRHGGTVGWLCGIMEYPTVARLLVQLILESAPEAVFTSIYVSHNAARSMHKDDNNDPHTLNYVLPVRCPEQGGELWVELQSGDVLHGQIERRDTSKGPIYGQMYPLREGESFSFGPRRFHEVAEWKGDRTVVIAYTPDCLGKLNQQDLEGLHSHGFPIPLSQLPEFHGGNSPKEENPQLQALDARASDEEEPDAPQWEMYLDLEPGMVKVTDAHQGEVHEPMVSKAEVSFTRGIEEILSGLTGPLDVTYNVSPEEVMKDLEKWRPAILKEVKGIEEAITKLHQGTVLRQQWVSTPGVQRLPTKFVFTVKPNDKADLSDASTWYKRKARLVICGNLATNDGSQVYAETAPAEAVRMALTLSSRDSWCVAILDVVAAFLRTPLGRSPRDPIVYCPTTTAT</sequence>
<proteinExistence type="predicted"/>
<reference evidence="2" key="1">
    <citation type="submission" date="2021-02" db="EMBL/GenBank/DDBJ databases">
        <authorList>
            <person name="Dougan E. K."/>
            <person name="Rhodes N."/>
            <person name="Thang M."/>
            <person name="Chan C."/>
        </authorList>
    </citation>
    <scope>NUCLEOTIDE SEQUENCE</scope>
</reference>
<keyword evidence="3" id="KW-1185">Reference proteome</keyword>
<comment type="caution">
    <text evidence="2">The sequence shown here is derived from an EMBL/GenBank/DDBJ whole genome shotgun (WGS) entry which is preliminary data.</text>
</comment>
<name>A0A812S097_9DINO</name>
<dbReference type="EMBL" id="CAJNJA010020287">
    <property type="protein sequence ID" value="CAE7457565.1"/>
    <property type="molecule type" value="Genomic_DNA"/>
</dbReference>
<accession>A0A812S097</accession>
<evidence type="ECO:0000256" key="1">
    <source>
        <dbReference type="SAM" id="MobiDB-lite"/>
    </source>
</evidence>
<evidence type="ECO:0000313" key="3">
    <source>
        <dbReference type="Proteomes" id="UP000601435"/>
    </source>
</evidence>
<dbReference type="AlphaFoldDB" id="A0A812S097"/>